<dbReference type="AlphaFoldDB" id="A0A1G6HLC8"/>
<reference evidence="3" key="1">
    <citation type="submission" date="2016-10" db="EMBL/GenBank/DDBJ databases">
        <authorList>
            <person name="Varghese N."/>
            <person name="Submissions S."/>
        </authorList>
    </citation>
    <scope>NUCLEOTIDE SEQUENCE [LARGE SCALE GENOMIC DNA]</scope>
    <source>
        <strain evidence="3">DSM 11005</strain>
    </source>
</reference>
<evidence type="ECO:0000256" key="1">
    <source>
        <dbReference type="SAM" id="SignalP"/>
    </source>
</evidence>
<name>A0A1G6HLC8_9FIRM</name>
<accession>A0A1G6HLC8</accession>
<organism evidence="2 3">
    <name type="scientific">Succiniclasticum ruminis</name>
    <dbReference type="NCBI Taxonomy" id="40841"/>
    <lineage>
        <taxon>Bacteria</taxon>
        <taxon>Bacillati</taxon>
        <taxon>Bacillota</taxon>
        <taxon>Negativicutes</taxon>
        <taxon>Acidaminococcales</taxon>
        <taxon>Acidaminococcaceae</taxon>
        <taxon>Succiniclasticum</taxon>
    </lineage>
</organism>
<dbReference type="Proteomes" id="UP000198943">
    <property type="component" value="Unassembled WGS sequence"/>
</dbReference>
<keyword evidence="1" id="KW-0732">Signal</keyword>
<feature type="chain" id="PRO_5011672081" evidence="1">
    <location>
        <begin position="30"/>
        <end position="286"/>
    </location>
</feature>
<evidence type="ECO:0000313" key="2">
    <source>
        <dbReference type="EMBL" id="SDB94994.1"/>
    </source>
</evidence>
<proteinExistence type="predicted"/>
<protein>
    <submittedName>
        <fullName evidence="2">Uncharacterized protein</fullName>
    </submittedName>
</protein>
<dbReference type="RefSeq" id="WP_093728855.1">
    <property type="nucleotide sequence ID" value="NZ_FMYW01000001.1"/>
</dbReference>
<feature type="signal peptide" evidence="1">
    <location>
        <begin position="1"/>
        <end position="29"/>
    </location>
</feature>
<sequence length="286" mass="31173">MKKWKVMAAGLVTLSVLTAGLTASSAVSAAEIRKADSSVQTYKDGAVVPASKAPAVRKAAREKAQSDYYITEGKKLDQAVARLLYINPEETGLDPQVDYSYRMDKTLTGDYFYHVRAFLPNSTKAAGDFLLAKDDSCVFRRFPGEARTELLDGTTEKLLAKVEIYPAYKKIPQDGVGKVLIRVPGSIPYKLTLTSLNENTLTIKTDEQGQQWVYGVTRGKGDVLAEVEIGGYITSKTLNFTVMDEKDVAREENRTSGGWPIGIGIGFGWGHGRHHHGHGGGIIIGM</sequence>
<gene>
    <name evidence="2" type="ORF">SAMN04487864_10163</name>
</gene>
<dbReference type="EMBL" id="FMYW01000001">
    <property type="protein sequence ID" value="SDB94994.1"/>
    <property type="molecule type" value="Genomic_DNA"/>
</dbReference>
<evidence type="ECO:0000313" key="3">
    <source>
        <dbReference type="Proteomes" id="UP000198943"/>
    </source>
</evidence>
<dbReference type="OrthoDB" id="1625085at2"/>
<keyword evidence="3" id="KW-1185">Reference proteome</keyword>